<accession>A0A8X6IYN8</accession>
<dbReference type="Proteomes" id="UP000886998">
    <property type="component" value="Unassembled WGS sequence"/>
</dbReference>
<dbReference type="EMBL" id="BMAV01028010">
    <property type="protein sequence ID" value="GFS64198.1"/>
    <property type="molecule type" value="Genomic_DNA"/>
</dbReference>
<evidence type="ECO:0000256" key="1">
    <source>
        <dbReference type="SAM" id="MobiDB-lite"/>
    </source>
</evidence>
<evidence type="ECO:0000313" key="2">
    <source>
        <dbReference type="EMBL" id="GFS64198.1"/>
    </source>
</evidence>
<dbReference type="AlphaFoldDB" id="A0A8X6IYN8"/>
<feature type="compositionally biased region" description="Basic residues" evidence="1">
    <location>
        <begin position="33"/>
        <end position="43"/>
    </location>
</feature>
<proteinExistence type="predicted"/>
<comment type="caution">
    <text evidence="2">The sequence shown here is derived from an EMBL/GenBank/DDBJ whole genome shotgun (WGS) entry which is preliminary data.</text>
</comment>
<feature type="compositionally biased region" description="Polar residues" evidence="1">
    <location>
        <begin position="69"/>
        <end position="80"/>
    </location>
</feature>
<evidence type="ECO:0000313" key="3">
    <source>
        <dbReference type="Proteomes" id="UP000886998"/>
    </source>
</evidence>
<sequence>MIYSTLEVDTLTHFINTYSSGVLQQRSAERMGGHRAPRGHGVARRPQPEAGHALPVSGEGGELPRALPAQSQQQSHQDPR</sequence>
<gene>
    <name evidence="2" type="ORF">TNIN_316361</name>
</gene>
<keyword evidence="3" id="KW-1185">Reference proteome</keyword>
<reference evidence="2" key="1">
    <citation type="submission" date="2020-08" db="EMBL/GenBank/DDBJ databases">
        <title>Multicomponent nature underlies the extraordinary mechanical properties of spider dragline silk.</title>
        <authorList>
            <person name="Kono N."/>
            <person name="Nakamura H."/>
            <person name="Mori M."/>
            <person name="Yoshida Y."/>
            <person name="Ohtoshi R."/>
            <person name="Malay A.D."/>
            <person name="Moran D.A.P."/>
            <person name="Tomita M."/>
            <person name="Numata K."/>
            <person name="Arakawa K."/>
        </authorList>
    </citation>
    <scope>NUCLEOTIDE SEQUENCE</scope>
</reference>
<organism evidence="2 3">
    <name type="scientific">Trichonephila inaurata madagascariensis</name>
    <dbReference type="NCBI Taxonomy" id="2747483"/>
    <lineage>
        <taxon>Eukaryota</taxon>
        <taxon>Metazoa</taxon>
        <taxon>Ecdysozoa</taxon>
        <taxon>Arthropoda</taxon>
        <taxon>Chelicerata</taxon>
        <taxon>Arachnida</taxon>
        <taxon>Araneae</taxon>
        <taxon>Araneomorphae</taxon>
        <taxon>Entelegynae</taxon>
        <taxon>Araneoidea</taxon>
        <taxon>Nephilidae</taxon>
        <taxon>Trichonephila</taxon>
        <taxon>Trichonephila inaurata</taxon>
    </lineage>
</organism>
<protein>
    <submittedName>
        <fullName evidence="2">Uncharacterized protein</fullName>
    </submittedName>
</protein>
<feature type="region of interest" description="Disordered" evidence="1">
    <location>
        <begin position="25"/>
        <end position="80"/>
    </location>
</feature>
<name>A0A8X6IYN8_9ARAC</name>